<dbReference type="AlphaFoldDB" id="K1SFV4"/>
<dbReference type="InterPro" id="IPR057661">
    <property type="entry name" value="RsdA/BaiN/AoA(So)_Rossmann"/>
</dbReference>
<sequence length="258" mass="28330">NVISNPKFLYSAFYSFTNEQVVDFFNKHGLPTKVERGKRVFPASDKSSDVIRTLEKECKRLGVAVLLHTEVKKLQIKESEVTGVVLKNQHTLPADKVIVATGGCSYVSTGSTGDGYEFAKEAGHTVTAIRPGLTGIVTADNIGKQLQGLTLKNCRVSIQRESGKQKSLYDGFGEVLFTHYGVSGPLMLSASSIVGDKLQKEPLILHIDLKPALSMEQLDKRIVERFFGTHEFIVEKCLQKSSSCQHGNRSVVPCRLGC</sequence>
<dbReference type="NCBIfam" id="TIGR00275">
    <property type="entry name" value="aminoacetone oxidase family FAD-binding enzyme"/>
    <property type="match status" value="1"/>
</dbReference>
<dbReference type="SUPFAM" id="SSF51905">
    <property type="entry name" value="FAD/NAD(P)-binding domain"/>
    <property type="match status" value="1"/>
</dbReference>
<dbReference type="Pfam" id="PF03486">
    <property type="entry name" value="HI0933_like"/>
    <property type="match status" value="1"/>
</dbReference>
<dbReference type="PANTHER" id="PTHR42887">
    <property type="entry name" value="OS12G0638800 PROTEIN"/>
    <property type="match status" value="1"/>
</dbReference>
<comment type="caution">
    <text evidence="2">The sequence shown here is derived from an EMBL/GenBank/DDBJ whole genome shotgun (WGS) entry which is preliminary data.</text>
</comment>
<dbReference type="EMBL" id="AJWY01010876">
    <property type="protein sequence ID" value="EKC54304.1"/>
    <property type="molecule type" value="Genomic_DNA"/>
</dbReference>
<dbReference type="Gene3D" id="3.50.50.60">
    <property type="entry name" value="FAD/NAD(P)-binding domain"/>
    <property type="match status" value="1"/>
</dbReference>
<gene>
    <name evidence="2" type="ORF">LEA_15924</name>
</gene>
<name>K1SFV4_9ZZZZ</name>
<evidence type="ECO:0000313" key="2">
    <source>
        <dbReference type="EMBL" id="EKC54304.1"/>
    </source>
</evidence>
<dbReference type="PANTHER" id="PTHR42887:SF2">
    <property type="entry name" value="OS12G0638800 PROTEIN"/>
    <property type="match status" value="1"/>
</dbReference>
<dbReference type="InterPro" id="IPR004792">
    <property type="entry name" value="BaiN-like"/>
</dbReference>
<feature type="domain" description="RsdA/BaiN/AoA(So)-like Rossmann fold-like" evidence="1">
    <location>
        <begin position="3"/>
        <end position="145"/>
    </location>
</feature>
<protein>
    <submittedName>
        <fullName evidence="2">Pyridine nucleotide-disulfide oxidoreductase</fullName>
    </submittedName>
</protein>
<accession>K1SFV4</accession>
<dbReference type="SUPFAM" id="SSF160996">
    <property type="entry name" value="HI0933 insert domain-like"/>
    <property type="match status" value="1"/>
</dbReference>
<organism evidence="2">
    <name type="scientific">human gut metagenome</name>
    <dbReference type="NCBI Taxonomy" id="408170"/>
    <lineage>
        <taxon>unclassified sequences</taxon>
        <taxon>metagenomes</taxon>
        <taxon>organismal metagenomes</taxon>
    </lineage>
</organism>
<evidence type="ECO:0000259" key="1">
    <source>
        <dbReference type="Pfam" id="PF03486"/>
    </source>
</evidence>
<feature type="non-terminal residue" evidence="2">
    <location>
        <position position="1"/>
    </location>
</feature>
<reference evidence="2" key="1">
    <citation type="journal article" date="2013" name="Environ. Microbiol.">
        <title>Microbiota from the distal guts of lean and obese adolescents exhibit partial functional redundancy besides clear differences in community structure.</title>
        <authorList>
            <person name="Ferrer M."/>
            <person name="Ruiz A."/>
            <person name="Lanza F."/>
            <person name="Haange S.B."/>
            <person name="Oberbach A."/>
            <person name="Till H."/>
            <person name="Bargiela R."/>
            <person name="Campoy C."/>
            <person name="Segura M.T."/>
            <person name="Richter M."/>
            <person name="von Bergen M."/>
            <person name="Seifert J."/>
            <person name="Suarez A."/>
        </authorList>
    </citation>
    <scope>NUCLEOTIDE SEQUENCE</scope>
</reference>
<dbReference type="InterPro" id="IPR036188">
    <property type="entry name" value="FAD/NAD-bd_sf"/>
</dbReference>
<proteinExistence type="predicted"/>